<organism evidence="2 3">
    <name type="scientific">Allomyces macrogynus (strain ATCC 38327)</name>
    <name type="common">Allomyces javanicus var. macrogynus</name>
    <dbReference type="NCBI Taxonomy" id="578462"/>
    <lineage>
        <taxon>Eukaryota</taxon>
        <taxon>Fungi</taxon>
        <taxon>Fungi incertae sedis</taxon>
        <taxon>Blastocladiomycota</taxon>
        <taxon>Blastocladiomycetes</taxon>
        <taxon>Blastocladiales</taxon>
        <taxon>Blastocladiaceae</taxon>
        <taxon>Allomyces</taxon>
    </lineage>
</organism>
<reference evidence="2 3" key="1">
    <citation type="submission" date="2009-11" db="EMBL/GenBank/DDBJ databases">
        <title>Annotation of Allomyces macrogynus ATCC 38327.</title>
        <authorList>
            <consortium name="The Broad Institute Genome Sequencing Platform"/>
            <person name="Russ C."/>
            <person name="Cuomo C."/>
            <person name="Burger G."/>
            <person name="Gray M.W."/>
            <person name="Holland P.W.H."/>
            <person name="King N."/>
            <person name="Lang F.B.F."/>
            <person name="Roger A.J."/>
            <person name="Ruiz-Trillo I."/>
            <person name="Young S.K."/>
            <person name="Zeng Q."/>
            <person name="Gargeya S."/>
            <person name="Fitzgerald M."/>
            <person name="Haas B."/>
            <person name="Abouelleil A."/>
            <person name="Alvarado L."/>
            <person name="Arachchi H.M."/>
            <person name="Berlin A."/>
            <person name="Chapman S.B."/>
            <person name="Gearin G."/>
            <person name="Goldberg J."/>
            <person name="Griggs A."/>
            <person name="Gujja S."/>
            <person name="Hansen M."/>
            <person name="Heiman D."/>
            <person name="Howarth C."/>
            <person name="Larimer J."/>
            <person name="Lui A."/>
            <person name="MacDonald P.J.P."/>
            <person name="McCowen C."/>
            <person name="Montmayeur A."/>
            <person name="Murphy C."/>
            <person name="Neiman D."/>
            <person name="Pearson M."/>
            <person name="Priest M."/>
            <person name="Roberts A."/>
            <person name="Saif S."/>
            <person name="Shea T."/>
            <person name="Sisk P."/>
            <person name="Stolte C."/>
            <person name="Sykes S."/>
            <person name="Wortman J."/>
            <person name="Nusbaum C."/>
            <person name="Birren B."/>
        </authorList>
    </citation>
    <scope>NUCLEOTIDE SEQUENCE [LARGE SCALE GENOMIC DNA]</scope>
    <source>
        <strain evidence="2 3">ATCC 38327</strain>
    </source>
</reference>
<dbReference type="Proteomes" id="UP000054350">
    <property type="component" value="Unassembled WGS sequence"/>
</dbReference>
<proteinExistence type="predicted"/>
<keyword evidence="1" id="KW-0732">Signal</keyword>
<protein>
    <submittedName>
        <fullName evidence="2">Uncharacterized protein</fullName>
    </submittedName>
</protein>
<accession>A0A0L0TCW3</accession>
<dbReference type="VEuPathDB" id="FungiDB:AMAG_17018"/>
<sequence>MTYPSSTLLLAALFALSVQAQLVDISAVPTVPGVPTVPTATTPSITLPTTSATSATLSTASSVTLSTISSSSISKATITASSASTALLASSTASSTLAAPSGTPTVDPTLAQECKAKVDQLASCLDATWNDSPNIKYDDAVKRLETSACSEDCWHARRWIWQTPNRASQCMDIVGIPAAARLKITPALLDQACLGVAPGEKNTDGKYCHLLFKNTLATKGVPEDKFLADPSSLPKDQACTPCMKALSDTTGTGP</sequence>
<feature type="chain" id="PRO_5005548499" evidence="1">
    <location>
        <begin position="21"/>
        <end position="254"/>
    </location>
</feature>
<keyword evidence="3" id="KW-1185">Reference proteome</keyword>
<evidence type="ECO:0000313" key="3">
    <source>
        <dbReference type="Proteomes" id="UP000054350"/>
    </source>
</evidence>
<evidence type="ECO:0000313" key="2">
    <source>
        <dbReference type="EMBL" id="KNE72577.1"/>
    </source>
</evidence>
<reference evidence="3" key="2">
    <citation type="submission" date="2009-11" db="EMBL/GenBank/DDBJ databases">
        <title>The Genome Sequence of Allomyces macrogynus strain ATCC 38327.</title>
        <authorList>
            <consortium name="The Broad Institute Genome Sequencing Platform"/>
            <person name="Russ C."/>
            <person name="Cuomo C."/>
            <person name="Shea T."/>
            <person name="Young S.K."/>
            <person name="Zeng Q."/>
            <person name="Koehrsen M."/>
            <person name="Haas B."/>
            <person name="Borodovsky M."/>
            <person name="Guigo R."/>
            <person name="Alvarado L."/>
            <person name="Berlin A."/>
            <person name="Borenstein D."/>
            <person name="Chen Z."/>
            <person name="Engels R."/>
            <person name="Freedman E."/>
            <person name="Gellesch M."/>
            <person name="Goldberg J."/>
            <person name="Griggs A."/>
            <person name="Gujja S."/>
            <person name="Heiman D."/>
            <person name="Hepburn T."/>
            <person name="Howarth C."/>
            <person name="Jen D."/>
            <person name="Larson L."/>
            <person name="Lewis B."/>
            <person name="Mehta T."/>
            <person name="Park D."/>
            <person name="Pearson M."/>
            <person name="Roberts A."/>
            <person name="Saif S."/>
            <person name="Shenoy N."/>
            <person name="Sisk P."/>
            <person name="Stolte C."/>
            <person name="Sykes S."/>
            <person name="Walk T."/>
            <person name="White J."/>
            <person name="Yandava C."/>
            <person name="Burger G."/>
            <person name="Gray M.W."/>
            <person name="Holland P.W.H."/>
            <person name="King N."/>
            <person name="Lang F.B.F."/>
            <person name="Roger A.J."/>
            <person name="Ruiz-Trillo I."/>
            <person name="Lander E."/>
            <person name="Nusbaum C."/>
        </authorList>
    </citation>
    <scope>NUCLEOTIDE SEQUENCE [LARGE SCALE GENOMIC DNA]</scope>
    <source>
        <strain evidence="3">ATCC 38327</strain>
    </source>
</reference>
<feature type="signal peptide" evidence="1">
    <location>
        <begin position="1"/>
        <end position="20"/>
    </location>
</feature>
<dbReference type="AlphaFoldDB" id="A0A0L0TCW3"/>
<evidence type="ECO:0000256" key="1">
    <source>
        <dbReference type="SAM" id="SignalP"/>
    </source>
</evidence>
<gene>
    <name evidence="2" type="ORF">AMAG_17018</name>
</gene>
<dbReference type="EMBL" id="GG745381">
    <property type="protein sequence ID" value="KNE72577.1"/>
    <property type="molecule type" value="Genomic_DNA"/>
</dbReference>
<name>A0A0L0TCW3_ALLM3</name>